<dbReference type="FunFam" id="2.60.40.10:FF:000032">
    <property type="entry name" value="palladin isoform X1"/>
    <property type="match status" value="1"/>
</dbReference>
<keyword evidence="2" id="KW-0732">Signal</keyword>
<proteinExistence type="predicted"/>
<dbReference type="PANTHER" id="PTHR45842:SF12">
    <property type="entry name" value="KEKKON 5, ISOFORM A"/>
    <property type="match status" value="1"/>
</dbReference>
<dbReference type="STRING" id="70415.A0A5S6QAY6"/>
<evidence type="ECO:0000256" key="6">
    <source>
        <dbReference type="ARBA" id="ARBA00023319"/>
    </source>
</evidence>
<keyword evidence="7" id="KW-0812">Transmembrane</keyword>
<evidence type="ECO:0000256" key="1">
    <source>
        <dbReference type="ARBA" id="ARBA00022614"/>
    </source>
</evidence>
<evidence type="ECO:0000256" key="2">
    <source>
        <dbReference type="ARBA" id="ARBA00022729"/>
    </source>
</evidence>
<dbReference type="InterPro" id="IPR003598">
    <property type="entry name" value="Ig_sub2"/>
</dbReference>
<dbReference type="WBParaSite" id="TMUE_1000004260.1">
    <property type="protein sequence ID" value="TMUE_1000004260.1"/>
    <property type="gene ID" value="WBGene00289687"/>
</dbReference>
<keyword evidence="1" id="KW-0433">Leucine-rich repeat</keyword>
<dbReference type="Gene3D" id="3.80.10.10">
    <property type="entry name" value="Ribonuclease Inhibitor"/>
    <property type="match status" value="2"/>
</dbReference>
<dbReference type="SUPFAM" id="SSF52058">
    <property type="entry name" value="L domain-like"/>
    <property type="match status" value="1"/>
</dbReference>
<dbReference type="InterPro" id="IPR003599">
    <property type="entry name" value="Ig_sub"/>
</dbReference>
<dbReference type="SMART" id="SM00369">
    <property type="entry name" value="LRR_TYP"/>
    <property type="match status" value="4"/>
</dbReference>
<sequence length="548" mass="61839">MSRLPCPVSCSCLFVEGRLTADCSNAGFTQLPTNMPAGIMILLLDGNDFSRLKRLVFPHDLHSAGLRELVLRNSRLMQFMAEDLWVLPNLVRLSMANNILKKIPFALRSHVRYSPFHTMTSLQTLDLSGNEIERLEAYNFEGAIQLSELVLSKNKITHVDVDAFRGLPVLRSIHLDRNMLTKISVNTFLDLRNLNILNLMENLWTCDCHLREFVMWQQGKYLSEPPLCKIPAKQMGRRWDQLKLEEFACLPHATAWSSRRELVDAGTNVSLECLVRGDPEPKIEWKFYNRENETVVIRDVNDALNRRTIHNNVYSNHDDFAWVHSLLIQSVRRDDLGMYQCTAVNPAGTSSVAFHVEFRSSFLFPETKLRPIPHIQISSQDDVLLISVIVVIVIVIVIVISAVVICFRRPTLKDDGKPLTMLPSKQMNGNGYFAIVGQEDMATHDLAVEDGHEQCRSTVFAESNCLMHNPEMCAADGALSSWNLADEDGFYGTEGPFARLSVSSNRYKWTSVASCAVNAPGVKSSCEIAPLAAQEWDDPKMLMRETAL</sequence>
<dbReference type="PROSITE" id="PS51450">
    <property type="entry name" value="LRR"/>
    <property type="match status" value="1"/>
</dbReference>
<dbReference type="Proteomes" id="UP000046395">
    <property type="component" value="Unassembled WGS sequence"/>
</dbReference>
<protein>
    <submittedName>
        <fullName evidence="10">Ig-like domain-containing protein</fullName>
    </submittedName>
</protein>
<dbReference type="InterPro" id="IPR007110">
    <property type="entry name" value="Ig-like_dom"/>
</dbReference>
<dbReference type="SUPFAM" id="SSF48726">
    <property type="entry name" value="Immunoglobulin"/>
    <property type="match status" value="1"/>
</dbReference>
<feature type="transmembrane region" description="Helical" evidence="7">
    <location>
        <begin position="383"/>
        <end position="407"/>
    </location>
</feature>
<reference evidence="10" key="1">
    <citation type="submission" date="2019-12" db="UniProtKB">
        <authorList>
            <consortium name="WormBaseParasite"/>
        </authorList>
    </citation>
    <scope>IDENTIFICATION</scope>
</reference>
<evidence type="ECO:0000313" key="9">
    <source>
        <dbReference type="Proteomes" id="UP000046395"/>
    </source>
</evidence>
<dbReference type="Pfam" id="PF13855">
    <property type="entry name" value="LRR_8"/>
    <property type="match status" value="1"/>
</dbReference>
<organism evidence="9 10">
    <name type="scientific">Trichuris muris</name>
    <name type="common">Mouse whipworm</name>
    <dbReference type="NCBI Taxonomy" id="70415"/>
    <lineage>
        <taxon>Eukaryota</taxon>
        <taxon>Metazoa</taxon>
        <taxon>Ecdysozoa</taxon>
        <taxon>Nematoda</taxon>
        <taxon>Enoplea</taxon>
        <taxon>Dorylaimia</taxon>
        <taxon>Trichinellida</taxon>
        <taxon>Trichuridae</taxon>
        <taxon>Trichuris</taxon>
    </lineage>
</organism>
<name>A0A5S6QAY6_TRIMR</name>
<dbReference type="InterPro" id="IPR001611">
    <property type="entry name" value="Leu-rich_rpt"/>
</dbReference>
<keyword evidence="4" id="KW-1015">Disulfide bond</keyword>
<dbReference type="Pfam" id="PF13927">
    <property type="entry name" value="Ig_3"/>
    <property type="match status" value="1"/>
</dbReference>
<dbReference type="AlphaFoldDB" id="A0A5S6QAY6"/>
<dbReference type="CDD" id="cd00096">
    <property type="entry name" value="Ig"/>
    <property type="match status" value="1"/>
</dbReference>
<keyword evidence="3" id="KW-0677">Repeat</keyword>
<keyword evidence="7" id="KW-0472">Membrane</keyword>
<keyword evidence="7" id="KW-1133">Transmembrane helix</keyword>
<dbReference type="SMART" id="SM00408">
    <property type="entry name" value="IGc2"/>
    <property type="match status" value="1"/>
</dbReference>
<evidence type="ECO:0000256" key="4">
    <source>
        <dbReference type="ARBA" id="ARBA00023157"/>
    </source>
</evidence>
<dbReference type="Gene3D" id="2.60.40.10">
    <property type="entry name" value="Immunoglobulins"/>
    <property type="match status" value="1"/>
</dbReference>
<keyword evidence="5" id="KW-0325">Glycoprotein</keyword>
<keyword evidence="6" id="KW-0393">Immunoglobulin domain</keyword>
<dbReference type="PANTHER" id="PTHR45842">
    <property type="entry name" value="SYNAPTIC ADHESION-LIKE MOLECULE SALM"/>
    <property type="match status" value="1"/>
</dbReference>
<dbReference type="InterPro" id="IPR036179">
    <property type="entry name" value="Ig-like_dom_sf"/>
</dbReference>
<evidence type="ECO:0000256" key="7">
    <source>
        <dbReference type="SAM" id="Phobius"/>
    </source>
</evidence>
<keyword evidence="9" id="KW-1185">Reference proteome</keyword>
<dbReference type="InterPro" id="IPR032675">
    <property type="entry name" value="LRR_dom_sf"/>
</dbReference>
<accession>A0A5S6QAY6</accession>
<dbReference type="InterPro" id="IPR013783">
    <property type="entry name" value="Ig-like_fold"/>
</dbReference>
<dbReference type="InterPro" id="IPR050467">
    <property type="entry name" value="LRFN"/>
</dbReference>
<feature type="domain" description="Ig-like" evidence="8">
    <location>
        <begin position="251"/>
        <end position="353"/>
    </location>
</feature>
<dbReference type="Pfam" id="PF00560">
    <property type="entry name" value="LRR_1"/>
    <property type="match status" value="1"/>
</dbReference>
<dbReference type="InterPro" id="IPR003591">
    <property type="entry name" value="Leu-rich_rpt_typical-subtyp"/>
</dbReference>
<dbReference type="PROSITE" id="PS50835">
    <property type="entry name" value="IG_LIKE"/>
    <property type="match status" value="1"/>
</dbReference>
<dbReference type="SMART" id="SM00409">
    <property type="entry name" value="IG"/>
    <property type="match status" value="1"/>
</dbReference>
<evidence type="ECO:0000256" key="3">
    <source>
        <dbReference type="ARBA" id="ARBA00022737"/>
    </source>
</evidence>
<evidence type="ECO:0000259" key="8">
    <source>
        <dbReference type="PROSITE" id="PS50835"/>
    </source>
</evidence>
<evidence type="ECO:0000256" key="5">
    <source>
        <dbReference type="ARBA" id="ARBA00023180"/>
    </source>
</evidence>
<evidence type="ECO:0000313" key="10">
    <source>
        <dbReference type="WBParaSite" id="TMUE_1000004260.1"/>
    </source>
</evidence>